<dbReference type="InterPro" id="IPR045110">
    <property type="entry name" value="XMAP215"/>
</dbReference>
<keyword evidence="10" id="KW-0206">Cytoskeleton</keyword>
<comment type="similarity">
    <text evidence="13">Belongs to the TOG/XMAP215 family.</text>
</comment>
<dbReference type="GO" id="GO:0007051">
    <property type="term" value="P:spindle organization"/>
    <property type="evidence" value="ECO:0007669"/>
    <property type="project" value="InterPro"/>
</dbReference>
<dbReference type="InterPro" id="IPR016024">
    <property type="entry name" value="ARM-type_fold"/>
</dbReference>
<feature type="region of interest" description="Disordered" evidence="15">
    <location>
        <begin position="813"/>
        <end position="845"/>
    </location>
</feature>
<keyword evidence="6" id="KW-0132">Cell division</keyword>
<evidence type="ECO:0000256" key="4">
    <source>
        <dbReference type="ARBA" id="ARBA00022454"/>
    </source>
</evidence>
<feature type="repeat" description="HEAT" evidence="14">
    <location>
        <begin position="446"/>
        <end position="484"/>
    </location>
</feature>
<keyword evidence="7" id="KW-0677">Repeat</keyword>
<feature type="region of interest" description="Disordered" evidence="15">
    <location>
        <begin position="2035"/>
        <end position="2060"/>
    </location>
</feature>
<dbReference type="GO" id="GO:0005813">
    <property type="term" value="C:centrosome"/>
    <property type="evidence" value="ECO:0007669"/>
    <property type="project" value="UniProtKB-SubCell"/>
</dbReference>
<dbReference type="GO" id="GO:0000776">
    <property type="term" value="C:kinetochore"/>
    <property type="evidence" value="ECO:0007669"/>
    <property type="project" value="UniProtKB-KW"/>
</dbReference>
<feature type="region of interest" description="Disordered" evidence="15">
    <location>
        <begin position="1894"/>
        <end position="1915"/>
    </location>
</feature>
<evidence type="ECO:0000256" key="12">
    <source>
        <dbReference type="ARBA" id="ARBA00023328"/>
    </source>
</evidence>
<dbReference type="FunFam" id="1.25.10.10:FF:000050">
    <property type="entry name" value="Cytoskeleton-associated protein 5 isoform X1"/>
    <property type="match status" value="1"/>
</dbReference>
<dbReference type="PANTHER" id="PTHR12609">
    <property type="entry name" value="MICROTUBULE ASSOCIATED PROTEIN XMAP215"/>
    <property type="match status" value="1"/>
</dbReference>
<feature type="region of interest" description="Disordered" evidence="15">
    <location>
        <begin position="1086"/>
        <end position="1193"/>
    </location>
</feature>
<evidence type="ECO:0000256" key="8">
    <source>
        <dbReference type="ARBA" id="ARBA00022776"/>
    </source>
</evidence>
<keyword evidence="5" id="KW-0963">Cytoplasm</keyword>
<feature type="compositionally biased region" description="Polar residues" evidence="15">
    <location>
        <begin position="1516"/>
        <end position="1537"/>
    </location>
</feature>
<protein>
    <recommendedName>
        <fullName evidence="16">TOG domain-containing protein</fullName>
    </recommendedName>
</protein>
<dbReference type="GO" id="GO:0051010">
    <property type="term" value="F:microtubule plus-end binding"/>
    <property type="evidence" value="ECO:0007669"/>
    <property type="project" value="InterPro"/>
</dbReference>
<feature type="compositionally biased region" description="Basic and acidic residues" evidence="15">
    <location>
        <begin position="558"/>
        <end position="580"/>
    </location>
</feature>
<accession>A0A813NA96</accession>
<comment type="caution">
    <text evidence="17">The sequence shown here is derived from an EMBL/GenBank/DDBJ whole genome shotgun (WGS) entry which is preliminary data.</text>
</comment>
<feature type="compositionally biased region" description="Low complexity" evidence="15">
    <location>
        <begin position="1986"/>
        <end position="1998"/>
    </location>
</feature>
<dbReference type="FunFam" id="1.25.10.10:FF:000068">
    <property type="entry name" value="cytoskeleton-associated protein 5 isoform X1"/>
    <property type="match status" value="1"/>
</dbReference>
<evidence type="ECO:0000256" key="11">
    <source>
        <dbReference type="ARBA" id="ARBA00023306"/>
    </source>
</evidence>
<gene>
    <name evidence="17" type="ORF">OXX778_LOCUS3102</name>
</gene>
<feature type="repeat" description="HEAT" evidence="14">
    <location>
        <begin position="1028"/>
        <end position="1065"/>
    </location>
</feature>
<dbReference type="PROSITE" id="PS50077">
    <property type="entry name" value="HEAT_REPEAT"/>
    <property type="match status" value="2"/>
</dbReference>
<evidence type="ECO:0000256" key="9">
    <source>
        <dbReference type="ARBA" id="ARBA00022838"/>
    </source>
</evidence>
<feature type="region of interest" description="Disordered" evidence="15">
    <location>
        <begin position="2139"/>
        <end position="2170"/>
    </location>
</feature>
<evidence type="ECO:0000313" key="17">
    <source>
        <dbReference type="EMBL" id="CAF0735542.1"/>
    </source>
</evidence>
<name>A0A813NA96_9BILA</name>
<feature type="domain" description="TOG" evidence="16">
    <location>
        <begin position="274"/>
        <end position="509"/>
    </location>
</feature>
<keyword evidence="12" id="KW-0137">Centromere</keyword>
<evidence type="ECO:0000256" key="5">
    <source>
        <dbReference type="ARBA" id="ARBA00022490"/>
    </source>
</evidence>
<evidence type="ECO:0000256" key="13">
    <source>
        <dbReference type="ARBA" id="ARBA00025722"/>
    </source>
</evidence>
<feature type="region of interest" description="Disordered" evidence="15">
    <location>
        <begin position="514"/>
        <end position="582"/>
    </location>
</feature>
<dbReference type="FunFam" id="1.25.10.10:FF:000063">
    <property type="entry name" value="Putative cytoskeleton-associated protein 5"/>
    <property type="match status" value="1"/>
</dbReference>
<reference evidence="17" key="1">
    <citation type="submission" date="2021-02" db="EMBL/GenBank/DDBJ databases">
        <authorList>
            <person name="Nowell W R."/>
        </authorList>
    </citation>
    <scope>NUCLEOTIDE SEQUENCE</scope>
    <source>
        <strain evidence="17">Ploen Becks lab</strain>
    </source>
</reference>
<sequence>MGDENDWKKLSTEDKCEHKNWKARMEGYEECCKLFKRADDPKNPIYSNYLSLVKKFVVDTNEVAKDKALDAVLAYVENIPAAAKTAGEVVPGLIAKCLNGKAKTKEKAYEIIMMYIEAEKQETVQEELIKGLENKQPKIVQACLEILRRAISEFSSKTLPIKPVVKFVPKLLEDRDKTVRDETKLLAIEMYRWVGPAIMPQLQGIKQSLLQELEEAFKAASTEKPRQTRFLRSQQDLKAKMEQEMENKMMAGGSGTDAVDAGSGESVEAVDPYDLMDPVEILSKLPKDFKEKLEAKKWQDRKESLDALLTVLTKNPRVQVADYFELVSDLKKIVAKDANINCVIVAAKCIAGLANGLRKDFGKYALTCMEPLMEKFKEKKQNIVDALREACDAIYPSTNLEVINEVCIALLAHKTPVVRQQVALFLARCFAMSTQTSLPKKVLKLYIPPLIKNLSEADPSVRDSSSEALGAVHKAFTEKVFMSLAGEIEQLKMDKIKEYSDKCILLNLRGEPRAGQPVPGAAAPAAAPAKTEAKPPETKPAASAKPADKKPTAAPGAKKTEAKPGAKPKSEKADGKKPSIPEEPDMAQELVEEKALELFTAECVNGLASSNWKDRQSSLETLNNCIKRMITDEAPVQVIVRTLAKKPGFKDSHFQVLKQKLELLASVADTGFKFSQRSASYCLADVADKIGDVKVSEQSKNALSKIAEQCTLPYVVTQVLPAIFEGKNPKNQEHCLLWLSTAIKEFGFQGCEMKFLLNYIKNALANSNASVRTGAIQLISTIYMYVGPSFRALFDTEKSTLLESIDAEIEKVKGQKPPVPIRGKNVPGAGSSGSGSGEGEPEEELDPIQLQMQQEALIPRTDISAQLNEELMNQLNDKNWKERQAALEKIENILRDNKFIEPNLNEFPTNLNKRLTDTNKVLATTSLKISEKLAQALGSQGRKYVSVLAPGMIQALSDSKEALRKTAISSLNAWFDSCGGIAPFLEGDMLTEIFATASNPNIKAELCGWLIQVLPKCKGKMPPELKAIIPSVFNYIEDRNPDVRTKSQELILPLMMVLGPNELLRAMQKAKPASVTILQPLIEKARAEHAARQPPPPKPAAAAPTSGPKITKPAEKKDLYADSPEESYEETPAAPVADKKKEPAKKESGKGAKEKEEKQEEKKPDPKKPAAPSSKKKGGEDEDLGPIMQISNKNKRMDEEKALKTLKWNFDVPRKDFIEQLKQQMDQAQFNKTFLTQLFHDDFKFHIKALETLTKAVEDLPDATLSNLDLILRWLTLRFFETNPTVILKAIDYMQALFTMLLNVKKYHLVDYEANAFIPYFIGKLGDPKDPIRKGFKVIIKQIALIYSPVKVYNFLLQGLTSKNSRQRAECLEELGIMIENQGLNQFNPSVSLKEIAKQIGDRDNGVRNAALNTITIAYQIAGDPVYKYIGKLNEKDQSMLDERIKRSAKSSAGVKPSTSGGLNQKEAKNTEPPMPQLPVSSSNPLLQQMATPQAPIPVEEKPPSAGSSGRAPAKYNTTPRKGQSLTQQIISPSSNRPLPKVKGEFSLDIKDDDDDKEPVIPVNLTPHHDLDDLLNKPIGLPPQRKNIPNYPMTKLKETQDCKEAIDLVITHISHQNIEISIQNLAQIDVVIKDKEKRQLLMPHIDNLLNTCSVKLNVAHNVYLTNPDQQIELVFKLFKGIFHCIMDLFDTGLGRVANVKSLRDVFYNLLSLMTDNKITNYQDGDQLFRAINLVMLKLLEASNQTNCYCALVKLLGECCDQENYHASNKYLELVMKCIWRQIRRISPQSSSNSSGSTINETLIQQIDASKVLNEIHSFLKMYPSNSWQAKSSDLPLRTVKTLVFHLAKAKQNQIIEDLNEINAPDDSEIKIYIMKLFRNGFQIGGNSGLNSNFGFKQGTGNNKSQNLTSPNRQASLSQAQLSDELGLILKKIVNNETCKQGLNELYDFKLQHPDFDCDKYFKKSSGRLQAFIEENLKLIESERQKSPSTSSTSSSSSTNLNKGKYSPESNDYRPGNRNVDDIMKTIADWKSKNNINKLDDEDDNDENNLRTSNTNENKLNALNSASNRLFQKYQPNAKQSSNESENSIKAERYLDLVKDLKKKYTRSRTEPVHRYTRPPDDESDQINDLKQLDLKANNFNENTSAGNSLQHQNQTTTTDLTSGTNYSQQPAENLYEEYRRKLELIKNIRK</sequence>
<dbReference type="GO" id="GO:0046785">
    <property type="term" value="P:microtubule polymerization"/>
    <property type="evidence" value="ECO:0007669"/>
    <property type="project" value="InterPro"/>
</dbReference>
<evidence type="ECO:0000256" key="1">
    <source>
        <dbReference type="ARBA" id="ARBA00004300"/>
    </source>
</evidence>
<evidence type="ECO:0000256" key="14">
    <source>
        <dbReference type="PROSITE-ProRule" id="PRU00103"/>
    </source>
</evidence>
<keyword evidence="18" id="KW-1185">Reference proteome</keyword>
<feature type="domain" description="TOG" evidence="16">
    <location>
        <begin position="856"/>
        <end position="1091"/>
    </location>
</feature>
<organism evidence="17 18">
    <name type="scientific">Brachionus calyciflorus</name>
    <dbReference type="NCBI Taxonomy" id="104777"/>
    <lineage>
        <taxon>Eukaryota</taxon>
        <taxon>Metazoa</taxon>
        <taxon>Spiralia</taxon>
        <taxon>Gnathifera</taxon>
        <taxon>Rotifera</taxon>
        <taxon>Eurotatoria</taxon>
        <taxon>Monogononta</taxon>
        <taxon>Pseudotrocha</taxon>
        <taxon>Ploima</taxon>
        <taxon>Brachionidae</taxon>
        <taxon>Brachionus</taxon>
    </lineage>
</organism>
<dbReference type="FunFam" id="1.25.10.10:FF:000019">
    <property type="entry name" value="Cytoskeleton-associated protein 5"/>
    <property type="match status" value="1"/>
</dbReference>
<feature type="compositionally biased region" description="Low complexity" evidence="15">
    <location>
        <begin position="521"/>
        <end position="530"/>
    </location>
</feature>
<evidence type="ECO:0000256" key="7">
    <source>
        <dbReference type="ARBA" id="ARBA00022737"/>
    </source>
</evidence>
<evidence type="ECO:0000256" key="3">
    <source>
        <dbReference type="ARBA" id="ARBA00004647"/>
    </source>
</evidence>
<evidence type="ECO:0000259" key="16">
    <source>
        <dbReference type="SMART" id="SM01349"/>
    </source>
</evidence>
<keyword evidence="4" id="KW-0158">Chromosome</keyword>
<feature type="compositionally biased region" description="Polar residues" evidence="15">
    <location>
        <begin position="1898"/>
        <end position="1915"/>
    </location>
</feature>
<feature type="region of interest" description="Disordered" evidence="15">
    <location>
        <begin position="1982"/>
        <end position="2018"/>
    </location>
</feature>
<feature type="domain" description="TOG" evidence="16">
    <location>
        <begin position="585"/>
        <end position="818"/>
    </location>
</feature>
<dbReference type="GO" id="GO:0061863">
    <property type="term" value="F:microtubule plus end polymerase"/>
    <property type="evidence" value="ECO:0007669"/>
    <property type="project" value="InterPro"/>
</dbReference>
<dbReference type="Gene3D" id="1.25.10.10">
    <property type="entry name" value="Leucine-rich Repeat Variant"/>
    <property type="match status" value="5"/>
</dbReference>
<feature type="region of interest" description="Disordered" evidence="15">
    <location>
        <begin position="1496"/>
        <end position="1542"/>
    </location>
</feature>
<dbReference type="Proteomes" id="UP000663879">
    <property type="component" value="Unassembled WGS sequence"/>
</dbReference>
<dbReference type="EMBL" id="CAJNOC010000263">
    <property type="protein sequence ID" value="CAF0735542.1"/>
    <property type="molecule type" value="Genomic_DNA"/>
</dbReference>
<dbReference type="Pfam" id="PF21041">
    <property type="entry name" value="XMAP215_CLASP_TOG"/>
    <property type="match status" value="4"/>
</dbReference>
<keyword evidence="11" id="KW-0131">Cell cycle</keyword>
<dbReference type="InterPro" id="IPR034085">
    <property type="entry name" value="TOG"/>
</dbReference>
<feature type="domain" description="TOG" evidence="16">
    <location>
        <begin position="1"/>
        <end position="226"/>
    </location>
</feature>
<dbReference type="GO" id="GO:0051301">
    <property type="term" value="P:cell division"/>
    <property type="evidence" value="ECO:0007669"/>
    <property type="project" value="UniProtKB-KW"/>
</dbReference>
<dbReference type="SMART" id="SM01349">
    <property type="entry name" value="TOG"/>
    <property type="match status" value="5"/>
</dbReference>
<feature type="compositionally biased region" description="Polar residues" evidence="15">
    <location>
        <begin position="2050"/>
        <end position="2060"/>
    </location>
</feature>
<keyword evidence="9" id="KW-0995">Kinetochore</keyword>
<dbReference type="InterPro" id="IPR021133">
    <property type="entry name" value="HEAT_type_2"/>
</dbReference>
<feature type="compositionally biased region" description="Basic and acidic residues" evidence="15">
    <location>
        <begin position="1137"/>
        <end position="1168"/>
    </location>
</feature>
<comment type="subcellular location">
    <subcellularLocation>
        <location evidence="2">Chromosome</location>
        <location evidence="2">Centromere</location>
        <location evidence="2">Kinetochore</location>
    </subcellularLocation>
    <subcellularLocation>
        <location evidence="1">Cytoplasm</location>
        <location evidence="1">Cytoskeleton</location>
        <location evidence="1">Microtubule organizing center</location>
        <location evidence="1">Centrosome</location>
    </subcellularLocation>
    <subcellularLocation>
        <location evidence="3">Cytoplasm</location>
        <location evidence="3">Cytoskeleton</location>
        <location evidence="3">Spindle pole</location>
    </subcellularLocation>
</comment>
<dbReference type="InterPro" id="IPR011989">
    <property type="entry name" value="ARM-like"/>
</dbReference>
<dbReference type="SUPFAM" id="SSF48371">
    <property type="entry name" value="ARM repeat"/>
    <property type="match status" value="2"/>
</dbReference>
<evidence type="ECO:0000256" key="6">
    <source>
        <dbReference type="ARBA" id="ARBA00022618"/>
    </source>
</evidence>
<dbReference type="GO" id="GO:0000922">
    <property type="term" value="C:spindle pole"/>
    <property type="evidence" value="ECO:0007669"/>
    <property type="project" value="UniProtKB-SubCell"/>
</dbReference>
<dbReference type="OrthoDB" id="205662at2759"/>
<evidence type="ECO:0000256" key="10">
    <source>
        <dbReference type="ARBA" id="ARBA00023212"/>
    </source>
</evidence>
<evidence type="ECO:0000313" key="18">
    <source>
        <dbReference type="Proteomes" id="UP000663879"/>
    </source>
</evidence>
<evidence type="ECO:0000256" key="2">
    <source>
        <dbReference type="ARBA" id="ARBA00004629"/>
    </source>
</evidence>
<keyword evidence="8" id="KW-0498">Mitosis</keyword>
<dbReference type="InterPro" id="IPR048491">
    <property type="entry name" value="XMAP215_CLASP_TOG"/>
</dbReference>
<dbReference type="GO" id="GO:0030951">
    <property type="term" value="P:establishment or maintenance of microtubule cytoskeleton polarity"/>
    <property type="evidence" value="ECO:0007669"/>
    <property type="project" value="InterPro"/>
</dbReference>
<feature type="region of interest" description="Disordered" evidence="15">
    <location>
        <begin position="1446"/>
        <end position="1483"/>
    </location>
</feature>
<feature type="domain" description="TOG" evidence="16">
    <location>
        <begin position="1216"/>
        <end position="1454"/>
    </location>
</feature>
<evidence type="ECO:0000256" key="15">
    <source>
        <dbReference type="SAM" id="MobiDB-lite"/>
    </source>
</evidence>
<proteinExistence type="inferred from homology"/>